<sequence>RVGKAGRRELKLGFQIHLDEIMSFHSFLVCEKVFFLHP</sequence>
<reference evidence="1" key="1">
    <citation type="submission" date="2018-05" db="EMBL/GenBank/DDBJ databases">
        <authorList>
            <person name="Lanie J.A."/>
            <person name="Ng W.-L."/>
            <person name="Kazmierczak K.M."/>
            <person name="Andrzejewski T.M."/>
            <person name="Davidsen T.M."/>
            <person name="Wayne K.J."/>
            <person name="Tettelin H."/>
            <person name="Glass J.I."/>
            <person name="Rusch D."/>
            <person name="Podicherti R."/>
            <person name="Tsui H.-C.T."/>
            <person name="Winkler M.E."/>
        </authorList>
    </citation>
    <scope>NUCLEOTIDE SEQUENCE</scope>
</reference>
<evidence type="ECO:0000313" key="1">
    <source>
        <dbReference type="EMBL" id="SVD91193.1"/>
    </source>
</evidence>
<proteinExistence type="predicted"/>
<name>A0A382Z6W3_9ZZZZ</name>
<protein>
    <submittedName>
        <fullName evidence="1">Uncharacterized protein</fullName>
    </submittedName>
</protein>
<organism evidence="1">
    <name type="scientific">marine metagenome</name>
    <dbReference type="NCBI Taxonomy" id="408172"/>
    <lineage>
        <taxon>unclassified sequences</taxon>
        <taxon>metagenomes</taxon>
        <taxon>ecological metagenomes</taxon>
    </lineage>
</organism>
<accession>A0A382Z6W3</accession>
<dbReference type="EMBL" id="UINC01181481">
    <property type="protein sequence ID" value="SVD91193.1"/>
    <property type="molecule type" value="Genomic_DNA"/>
</dbReference>
<feature type="non-terminal residue" evidence="1">
    <location>
        <position position="1"/>
    </location>
</feature>
<gene>
    <name evidence="1" type="ORF">METZ01_LOCUS444047</name>
</gene>
<dbReference type="AlphaFoldDB" id="A0A382Z6W3"/>